<dbReference type="Proteomes" id="UP000673691">
    <property type="component" value="Unassembled WGS sequence"/>
</dbReference>
<feature type="domain" description="RNA polymerase beta subunit protrusion" evidence="9">
    <location>
        <begin position="32"/>
        <end position="144"/>
    </location>
</feature>
<accession>A0A8H7ZXD7</accession>
<dbReference type="GO" id="GO:0006351">
    <property type="term" value="P:DNA-templated transcription"/>
    <property type="evidence" value="ECO:0007669"/>
    <property type="project" value="InterPro"/>
</dbReference>
<feature type="domain" description="RNA polymerase Rpb2" evidence="8">
    <location>
        <begin position="162"/>
        <end position="288"/>
    </location>
</feature>
<evidence type="ECO:0000256" key="5">
    <source>
        <dbReference type="ARBA" id="ARBA00022695"/>
    </source>
</evidence>
<dbReference type="InterPro" id="IPR015712">
    <property type="entry name" value="DNA-dir_RNA_pol_su2"/>
</dbReference>
<dbReference type="Pfam" id="PF04563">
    <property type="entry name" value="RNA_pol_Rpb2_1"/>
    <property type="match status" value="1"/>
</dbReference>
<evidence type="ECO:0000256" key="1">
    <source>
        <dbReference type="ARBA" id="ARBA00006835"/>
    </source>
</evidence>
<evidence type="ECO:0000256" key="7">
    <source>
        <dbReference type="RuleBase" id="RU000434"/>
    </source>
</evidence>
<dbReference type="EMBL" id="JAEFCI010004757">
    <property type="protein sequence ID" value="KAG5460758.1"/>
    <property type="molecule type" value="Genomic_DNA"/>
</dbReference>
<dbReference type="Gene3D" id="3.90.1100.10">
    <property type="match status" value="1"/>
</dbReference>
<keyword evidence="6" id="KW-0804">Transcription</keyword>
<keyword evidence="4" id="KW-0808">Transferase</keyword>
<dbReference type="InterPro" id="IPR007645">
    <property type="entry name" value="RNA_pol_Rpb2_3"/>
</dbReference>
<dbReference type="OrthoDB" id="10248617at2759"/>
<dbReference type="SUPFAM" id="SSF64484">
    <property type="entry name" value="beta and beta-prime subunits of DNA dependent RNA-polymerase"/>
    <property type="match status" value="1"/>
</dbReference>
<evidence type="ECO:0000256" key="3">
    <source>
        <dbReference type="ARBA" id="ARBA00022478"/>
    </source>
</evidence>
<dbReference type="EC" id="2.7.7.6" evidence="2"/>
<comment type="caution">
    <text evidence="11">The sequence shown here is derived from an EMBL/GenBank/DDBJ whole genome shotgun (WGS) entry which is preliminary data.</text>
</comment>
<keyword evidence="3" id="KW-0240">DNA-directed RNA polymerase</keyword>
<evidence type="ECO:0000259" key="10">
    <source>
        <dbReference type="Pfam" id="PF04565"/>
    </source>
</evidence>
<dbReference type="InterPro" id="IPR007642">
    <property type="entry name" value="RNA_pol_Rpb2_2"/>
</dbReference>
<organism evidence="11 12">
    <name type="scientific">Olpidium bornovanus</name>
    <dbReference type="NCBI Taxonomy" id="278681"/>
    <lineage>
        <taxon>Eukaryota</taxon>
        <taxon>Fungi</taxon>
        <taxon>Fungi incertae sedis</taxon>
        <taxon>Olpidiomycota</taxon>
        <taxon>Olpidiomycotina</taxon>
        <taxon>Olpidiomycetes</taxon>
        <taxon>Olpidiales</taxon>
        <taxon>Olpidiaceae</taxon>
        <taxon>Olpidium</taxon>
    </lineage>
</organism>
<feature type="domain" description="RNA polymerase Rpb2" evidence="10">
    <location>
        <begin position="364"/>
        <end position="392"/>
    </location>
</feature>
<evidence type="ECO:0000256" key="4">
    <source>
        <dbReference type="ARBA" id="ARBA00022679"/>
    </source>
</evidence>
<feature type="non-terminal residue" evidence="11">
    <location>
        <position position="393"/>
    </location>
</feature>
<dbReference type="GO" id="GO:0032549">
    <property type="term" value="F:ribonucleoside binding"/>
    <property type="evidence" value="ECO:0007669"/>
    <property type="project" value="InterPro"/>
</dbReference>
<dbReference type="Pfam" id="PF04565">
    <property type="entry name" value="RNA_pol_Rpb2_3"/>
    <property type="match status" value="1"/>
</dbReference>
<name>A0A8H7ZXD7_9FUNG</name>
<gene>
    <name evidence="11" type="ORF">BJ554DRAFT_7152</name>
</gene>
<dbReference type="InterPro" id="IPR037034">
    <property type="entry name" value="RNA_pol_Rpb2_2_sf"/>
</dbReference>
<keyword evidence="5" id="KW-0548">Nucleotidyltransferase</keyword>
<evidence type="ECO:0000259" key="9">
    <source>
        <dbReference type="Pfam" id="PF04563"/>
    </source>
</evidence>
<dbReference type="AlphaFoldDB" id="A0A8H7ZXD7"/>
<evidence type="ECO:0000313" key="12">
    <source>
        <dbReference type="Proteomes" id="UP000673691"/>
    </source>
</evidence>
<evidence type="ECO:0000256" key="6">
    <source>
        <dbReference type="ARBA" id="ARBA00023163"/>
    </source>
</evidence>
<keyword evidence="12" id="KW-1185">Reference proteome</keyword>
<reference evidence="11 12" key="1">
    <citation type="journal article" name="Sci. Rep.">
        <title>Genome-scale phylogenetic analyses confirm Olpidium as the closest living zoosporic fungus to the non-flagellated, terrestrial fungi.</title>
        <authorList>
            <person name="Chang Y."/>
            <person name="Rochon D."/>
            <person name="Sekimoto S."/>
            <person name="Wang Y."/>
            <person name="Chovatia M."/>
            <person name="Sandor L."/>
            <person name="Salamov A."/>
            <person name="Grigoriev I.V."/>
            <person name="Stajich J.E."/>
            <person name="Spatafora J.W."/>
        </authorList>
    </citation>
    <scope>NUCLEOTIDE SEQUENCE [LARGE SCALE GENOMIC DNA]</scope>
    <source>
        <strain evidence="11">S191</strain>
    </source>
</reference>
<sequence length="393" mass="43262">MAPDVAFRTLERQRAAANPPANGHEYPALQRLTAAHVDSFNALCEPPAGPSVPSGGGGAGGGLLELAVADIGVKAVFDRKAAASGASRGNKLLMWIEDVQVGRPMVPDRDKHSRNRLIYPAECRERGVSYCGKLMAKVCWSVNDGPVNSDRGPAYTQFGVQIRCVRPDQSSQTVTLHYLSDGQVVFRFSWRKQEYLVPAVLILKSLLAVSDAEICDDILRGEADTWILERVEGLLRAHKGFGVYTRDQCLAYLGDKFRVVLGLPADFKDREIGEALLRKVVLVHLDSRRDKYNLLVCSLRFLSPPVKAIPPGASLTLARDKYIIKTLNKAPGDIGQKLKYFLATGNLVTGTGLDQQQMTGFTIVAEKLNFYRYLAHFRCVHRGAFFATLKTTT</sequence>
<dbReference type="GO" id="GO:0003899">
    <property type="term" value="F:DNA-directed RNA polymerase activity"/>
    <property type="evidence" value="ECO:0007669"/>
    <property type="project" value="UniProtKB-EC"/>
</dbReference>
<evidence type="ECO:0000256" key="2">
    <source>
        <dbReference type="ARBA" id="ARBA00012418"/>
    </source>
</evidence>
<proteinExistence type="inferred from homology"/>
<dbReference type="Pfam" id="PF04561">
    <property type="entry name" value="RNA_pol_Rpb2_2"/>
    <property type="match status" value="1"/>
</dbReference>
<evidence type="ECO:0000313" key="11">
    <source>
        <dbReference type="EMBL" id="KAG5460758.1"/>
    </source>
</evidence>
<dbReference type="GO" id="GO:0003677">
    <property type="term" value="F:DNA binding"/>
    <property type="evidence" value="ECO:0007669"/>
    <property type="project" value="InterPro"/>
</dbReference>
<dbReference type="InterPro" id="IPR007644">
    <property type="entry name" value="RNA_pol_bsu_protrusion"/>
</dbReference>
<dbReference type="GO" id="GO:0000428">
    <property type="term" value="C:DNA-directed RNA polymerase complex"/>
    <property type="evidence" value="ECO:0007669"/>
    <property type="project" value="UniProtKB-KW"/>
</dbReference>
<evidence type="ECO:0000259" key="8">
    <source>
        <dbReference type="Pfam" id="PF04561"/>
    </source>
</evidence>
<comment type="similarity">
    <text evidence="1 7">Belongs to the RNA polymerase beta chain family.</text>
</comment>
<protein>
    <recommendedName>
        <fullName evidence="2">DNA-directed RNA polymerase</fullName>
        <ecNumber evidence="2">2.7.7.6</ecNumber>
    </recommendedName>
</protein>
<dbReference type="PANTHER" id="PTHR20856">
    <property type="entry name" value="DNA-DIRECTED RNA POLYMERASE I SUBUNIT 2"/>
    <property type="match status" value="1"/>
</dbReference>
<dbReference type="Gene3D" id="3.90.1110.10">
    <property type="entry name" value="RNA polymerase Rpb2, domain 2"/>
    <property type="match status" value="1"/>
</dbReference>